<evidence type="ECO:0000313" key="3">
    <source>
        <dbReference type="Proteomes" id="UP001285354"/>
    </source>
</evidence>
<dbReference type="EMBL" id="JAUBYV010000012">
    <property type="protein sequence ID" value="KAK2623633.1"/>
    <property type="molecule type" value="Genomic_DNA"/>
</dbReference>
<evidence type="ECO:0000313" key="2">
    <source>
        <dbReference type="EMBL" id="KAK2623633.1"/>
    </source>
</evidence>
<reference evidence="2" key="1">
    <citation type="submission" date="2023-06" db="EMBL/GenBank/DDBJ databases">
        <title>Draft genome of Marssonina rosae.</title>
        <authorList>
            <person name="Cheng Q."/>
        </authorList>
    </citation>
    <scope>NUCLEOTIDE SEQUENCE</scope>
    <source>
        <strain evidence="2">R4</strain>
    </source>
</reference>
<dbReference type="AlphaFoldDB" id="A0AAD9SS19"/>
<evidence type="ECO:0000256" key="1">
    <source>
        <dbReference type="SAM" id="MobiDB-lite"/>
    </source>
</evidence>
<name>A0AAD9SS19_9HELO</name>
<accession>A0AAD9SS19</accession>
<feature type="compositionally biased region" description="Basic and acidic residues" evidence="1">
    <location>
        <begin position="35"/>
        <end position="44"/>
    </location>
</feature>
<gene>
    <name evidence="2" type="ORF">QTJ16_006814</name>
</gene>
<organism evidence="2 3">
    <name type="scientific">Diplocarpon rosae</name>
    <dbReference type="NCBI Taxonomy" id="946125"/>
    <lineage>
        <taxon>Eukaryota</taxon>
        <taxon>Fungi</taxon>
        <taxon>Dikarya</taxon>
        <taxon>Ascomycota</taxon>
        <taxon>Pezizomycotina</taxon>
        <taxon>Leotiomycetes</taxon>
        <taxon>Helotiales</taxon>
        <taxon>Drepanopezizaceae</taxon>
        <taxon>Diplocarpon</taxon>
    </lineage>
</organism>
<sequence length="77" mass="8782">MAIDEIRQEVVELRLEADDDDEDDEEDDYHDDGDDNGREREQRGGKRQHRDGGTNSSIHRSAGSGSLAMTQTWTFED</sequence>
<feature type="region of interest" description="Disordered" evidence="1">
    <location>
        <begin position="14"/>
        <end position="77"/>
    </location>
</feature>
<feature type="compositionally biased region" description="Polar residues" evidence="1">
    <location>
        <begin position="53"/>
        <end position="77"/>
    </location>
</feature>
<dbReference type="Proteomes" id="UP001285354">
    <property type="component" value="Unassembled WGS sequence"/>
</dbReference>
<protein>
    <submittedName>
        <fullName evidence="2">Uncharacterized protein</fullName>
    </submittedName>
</protein>
<comment type="caution">
    <text evidence="2">The sequence shown here is derived from an EMBL/GenBank/DDBJ whole genome shotgun (WGS) entry which is preliminary data.</text>
</comment>
<keyword evidence="3" id="KW-1185">Reference proteome</keyword>
<proteinExistence type="predicted"/>
<feature type="compositionally biased region" description="Acidic residues" evidence="1">
    <location>
        <begin position="17"/>
        <end position="34"/>
    </location>
</feature>